<protein>
    <recommendedName>
        <fullName evidence="8">rRNA-processing protein</fullName>
    </recommendedName>
</protein>
<reference evidence="10" key="1">
    <citation type="submission" date="2021-10" db="EMBL/GenBank/DDBJ databases">
        <title>De novo Genome Assembly of Clathrus columnatus (Basidiomycota, Fungi) Using Illumina and Nanopore Sequence Data.</title>
        <authorList>
            <person name="Ogiso-Tanaka E."/>
            <person name="Itagaki H."/>
            <person name="Hosoya T."/>
            <person name="Hosaka K."/>
        </authorList>
    </citation>
    <scope>NUCLEOTIDE SEQUENCE</scope>
    <source>
        <strain evidence="10">MO-923</strain>
    </source>
</reference>
<dbReference type="GO" id="GO:0005730">
    <property type="term" value="C:nucleolus"/>
    <property type="evidence" value="ECO:0007669"/>
    <property type="project" value="UniProtKB-SubCell"/>
</dbReference>
<dbReference type="InterPro" id="IPR005579">
    <property type="entry name" value="Cgr1-like"/>
</dbReference>
<comment type="function">
    <text evidence="1 8">Involved in nucleolar integrity and required for processing of the pre-rRNA for the 60S ribosome subunit.</text>
</comment>
<dbReference type="Proteomes" id="UP001050691">
    <property type="component" value="Unassembled WGS sequence"/>
</dbReference>
<comment type="similarity">
    <text evidence="3 8">Belongs to the CGR1 family.</text>
</comment>
<dbReference type="AlphaFoldDB" id="A0AAV5A9Z8"/>
<evidence type="ECO:0000256" key="3">
    <source>
        <dbReference type="ARBA" id="ARBA00007869"/>
    </source>
</evidence>
<feature type="region of interest" description="Disordered" evidence="9">
    <location>
        <begin position="108"/>
        <end position="130"/>
    </location>
</feature>
<accession>A0AAV5A9Z8</accession>
<comment type="caution">
    <text evidence="10">The sequence shown here is derived from an EMBL/GenBank/DDBJ whole genome shotgun (WGS) entry which is preliminary data.</text>
</comment>
<evidence type="ECO:0000256" key="7">
    <source>
        <dbReference type="ARBA" id="ARBA00023242"/>
    </source>
</evidence>
<proteinExistence type="inferred from homology"/>
<feature type="compositionally biased region" description="Polar residues" evidence="9">
    <location>
        <begin position="1"/>
        <end position="28"/>
    </location>
</feature>
<keyword evidence="6" id="KW-0175">Coiled coil</keyword>
<keyword evidence="4 8" id="KW-0690">Ribosome biogenesis</keyword>
<feature type="compositionally biased region" description="Basic residues" evidence="9">
    <location>
        <begin position="110"/>
        <end position="130"/>
    </location>
</feature>
<evidence type="ECO:0000256" key="9">
    <source>
        <dbReference type="SAM" id="MobiDB-lite"/>
    </source>
</evidence>
<comment type="subcellular location">
    <subcellularLocation>
        <location evidence="2 8">Nucleus</location>
        <location evidence="2 8">Nucleolus</location>
    </subcellularLocation>
</comment>
<keyword evidence="7 8" id="KW-0539">Nucleus</keyword>
<dbReference type="EMBL" id="BPWL01000003">
    <property type="protein sequence ID" value="GJJ08740.1"/>
    <property type="molecule type" value="Genomic_DNA"/>
</dbReference>
<dbReference type="GO" id="GO:0006364">
    <property type="term" value="P:rRNA processing"/>
    <property type="evidence" value="ECO:0007669"/>
    <property type="project" value="UniProtKB-UniRule"/>
</dbReference>
<evidence type="ECO:0000256" key="2">
    <source>
        <dbReference type="ARBA" id="ARBA00004604"/>
    </source>
</evidence>
<gene>
    <name evidence="10" type="ORF">Clacol_002959</name>
</gene>
<keyword evidence="5 8" id="KW-0698">rRNA processing</keyword>
<evidence type="ECO:0000256" key="5">
    <source>
        <dbReference type="ARBA" id="ARBA00022552"/>
    </source>
</evidence>
<sequence>MSSETSNEIDSTPIQGTPNVELSNSANGRLSGKGWKAQKTAIRRSHLSEVLKTSFEERMEKTQKEKAIKKLKMELKEEKNAEILRRREITAARKKAALERQQFEEMKAKMGARKAARLKRKAGRSKKVNG</sequence>
<evidence type="ECO:0000313" key="11">
    <source>
        <dbReference type="Proteomes" id="UP001050691"/>
    </source>
</evidence>
<evidence type="ECO:0000256" key="1">
    <source>
        <dbReference type="ARBA" id="ARBA00004090"/>
    </source>
</evidence>
<evidence type="ECO:0000256" key="8">
    <source>
        <dbReference type="RuleBase" id="RU363084"/>
    </source>
</evidence>
<evidence type="ECO:0000313" key="10">
    <source>
        <dbReference type="EMBL" id="GJJ08740.1"/>
    </source>
</evidence>
<evidence type="ECO:0000256" key="4">
    <source>
        <dbReference type="ARBA" id="ARBA00022517"/>
    </source>
</evidence>
<name>A0AAV5A9Z8_9AGAM</name>
<keyword evidence="11" id="KW-1185">Reference proteome</keyword>
<feature type="region of interest" description="Disordered" evidence="9">
    <location>
        <begin position="1"/>
        <end position="38"/>
    </location>
</feature>
<evidence type="ECO:0000256" key="6">
    <source>
        <dbReference type="ARBA" id="ARBA00023054"/>
    </source>
</evidence>
<dbReference type="Pfam" id="PF03879">
    <property type="entry name" value="Cgr1"/>
    <property type="match status" value="1"/>
</dbReference>
<organism evidence="10 11">
    <name type="scientific">Clathrus columnatus</name>
    <dbReference type="NCBI Taxonomy" id="1419009"/>
    <lineage>
        <taxon>Eukaryota</taxon>
        <taxon>Fungi</taxon>
        <taxon>Dikarya</taxon>
        <taxon>Basidiomycota</taxon>
        <taxon>Agaricomycotina</taxon>
        <taxon>Agaricomycetes</taxon>
        <taxon>Phallomycetidae</taxon>
        <taxon>Phallales</taxon>
        <taxon>Clathraceae</taxon>
        <taxon>Clathrus</taxon>
    </lineage>
</organism>